<dbReference type="NCBIfam" id="TIGR04056">
    <property type="entry name" value="OMP_RagA_SusC"/>
    <property type="match status" value="1"/>
</dbReference>
<evidence type="ECO:0000313" key="9">
    <source>
        <dbReference type="EMBL" id="KJF45126.1"/>
    </source>
</evidence>
<evidence type="ECO:0000256" key="6">
    <source>
        <dbReference type="ARBA" id="ARBA00023237"/>
    </source>
</evidence>
<evidence type="ECO:0000256" key="1">
    <source>
        <dbReference type="ARBA" id="ARBA00004571"/>
    </source>
</evidence>
<keyword evidence="2 7" id="KW-0813">Transport</keyword>
<dbReference type="Gene3D" id="2.60.40.1120">
    <property type="entry name" value="Carboxypeptidase-like, regulatory domain"/>
    <property type="match status" value="1"/>
</dbReference>
<name>A0A0D8JF03_9BACT</name>
<dbReference type="Proteomes" id="UP000032544">
    <property type="component" value="Unassembled WGS sequence"/>
</dbReference>
<dbReference type="GO" id="GO:0009279">
    <property type="term" value="C:cell outer membrane"/>
    <property type="evidence" value="ECO:0007669"/>
    <property type="project" value="UniProtKB-SubCell"/>
</dbReference>
<keyword evidence="6 7" id="KW-0998">Cell outer membrane</keyword>
<feature type="domain" description="TonB-dependent receptor plug" evidence="8">
    <location>
        <begin position="90"/>
        <end position="197"/>
    </location>
</feature>
<dbReference type="AlphaFoldDB" id="A0A0D8JF03"/>
<dbReference type="Gene3D" id="2.40.170.20">
    <property type="entry name" value="TonB-dependent receptor, beta-barrel domain"/>
    <property type="match status" value="1"/>
</dbReference>
<dbReference type="PROSITE" id="PS00018">
    <property type="entry name" value="EF_HAND_1"/>
    <property type="match status" value="1"/>
</dbReference>
<dbReference type="NCBIfam" id="TIGR04057">
    <property type="entry name" value="SusC_RagA_signa"/>
    <property type="match status" value="1"/>
</dbReference>
<evidence type="ECO:0000256" key="4">
    <source>
        <dbReference type="ARBA" id="ARBA00022692"/>
    </source>
</evidence>
<dbReference type="InterPro" id="IPR036942">
    <property type="entry name" value="Beta-barrel_TonB_sf"/>
</dbReference>
<dbReference type="PATRIC" id="fig|1544798.3.peg.1387"/>
<dbReference type="InterPro" id="IPR023996">
    <property type="entry name" value="TonB-dep_OMP_SusC/RagA"/>
</dbReference>
<protein>
    <submittedName>
        <fullName evidence="9">Membrane protein</fullName>
    </submittedName>
</protein>
<reference evidence="9 10" key="1">
    <citation type="submission" date="2014-09" db="EMBL/GenBank/DDBJ databases">
        <title>Draft Genome Sequence of Draconibacterium sp. JN14CK-3.</title>
        <authorList>
            <person name="Dong C."/>
            <person name="Lai Q."/>
            <person name="Shao Z."/>
        </authorList>
    </citation>
    <scope>NUCLEOTIDE SEQUENCE [LARGE SCALE GENOMIC DNA]</scope>
    <source>
        <strain evidence="9 10">JN14CK-3</strain>
    </source>
</reference>
<dbReference type="InterPro" id="IPR008969">
    <property type="entry name" value="CarboxyPept-like_regulatory"/>
</dbReference>
<keyword evidence="5 7" id="KW-0472">Membrane</keyword>
<dbReference type="EMBL" id="JRHC01000001">
    <property type="protein sequence ID" value="KJF45126.1"/>
    <property type="molecule type" value="Genomic_DNA"/>
</dbReference>
<dbReference type="InterPro" id="IPR037066">
    <property type="entry name" value="Plug_dom_sf"/>
</dbReference>
<evidence type="ECO:0000256" key="2">
    <source>
        <dbReference type="ARBA" id="ARBA00022448"/>
    </source>
</evidence>
<dbReference type="FunFam" id="2.170.130.10:FF:000008">
    <property type="entry name" value="SusC/RagA family TonB-linked outer membrane protein"/>
    <property type="match status" value="1"/>
</dbReference>
<dbReference type="InterPro" id="IPR039426">
    <property type="entry name" value="TonB-dep_rcpt-like"/>
</dbReference>
<comment type="subcellular location">
    <subcellularLocation>
        <location evidence="1 7">Cell outer membrane</location>
        <topology evidence="1 7">Multi-pass membrane protein</topology>
    </subcellularLocation>
</comment>
<dbReference type="SUPFAM" id="SSF49464">
    <property type="entry name" value="Carboxypeptidase regulatory domain-like"/>
    <property type="match status" value="1"/>
</dbReference>
<dbReference type="InterPro" id="IPR018247">
    <property type="entry name" value="EF_Hand_1_Ca_BS"/>
</dbReference>
<dbReference type="PROSITE" id="PS52016">
    <property type="entry name" value="TONB_DEPENDENT_REC_3"/>
    <property type="match status" value="1"/>
</dbReference>
<comment type="caution">
    <text evidence="9">The sequence shown here is derived from an EMBL/GenBank/DDBJ whole genome shotgun (WGS) entry which is preliminary data.</text>
</comment>
<keyword evidence="10" id="KW-1185">Reference proteome</keyword>
<dbReference type="InterPro" id="IPR023997">
    <property type="entry name" value="TonB-dep_OMP_SusC/RagA_CS"/>
</dbReference>
<evidence type="ECO:0000313" key="10">
    <source>
        <dbReference type="Proteomes" id="UP000032544"/>
    </source>
</evidence>
<evidence type="ECO:0000256" key="3">
    <source>
        <dbReference type="ARBA" id="ARBA00022452"/>
    </source>
</evidence>
<dbReference type="SUPFAM" id="SSF56935">
    <property type="entry name" value="Porins"/>
    <property type="match status" value="1"/>
</dbReference>
<organism evidence="9 10">
    <name type="scientific">Draconibacterium sediminis</name>
    <dbReference type="NCBI Taxonomy" id="1544798"/>
    <lineage>
        <taxon>Bacteria</taxon>
        <taxon>Pseudomonadati</taxon>
        <taxon>Bacteroidota</taxon>
        <taxon>Bacteroidia</taxon>
        <taxon>Marinilabiliales</taxon>
        <taxon>Prolixibacteraceae</taxon>
        <taxon>Draconibacterium</taxon>
    </lineage>
</organism>
<dbReference type="InterPro" id="IPR012910">
    <property type="entry name" value="Plug_dom"/>
</dbReference>
<comment type="similarity">
    <text evidence="7">Belongs to the TonB-dependent receptor family.</text>
</comment>
<proteinExistence type="inferred from homology"/>
<evidence type="ECO:0000256" key="5">
    <source>
        <dbReference type="ARBA" id="ARBA00023136"/>
    </source>
</evidence>
<dbReference type="FunFam" id="2.60.40.1120:FF:000003">
    <property type="entry name" value="Outer membrane protein Omp121"/>
    <property type="match status" value="1"/>
</dbReference>
<keyword evidence="3 7" id="KW-1134">Transmembrane beta strand</keyword>
<dbReference type="Pfam" id="PF07715">
    <property type="entry name" value="Plug"/>
    <property type="match status" value="1"/>
</dbReference>
<dbReference type="Gene3D" id="2.170.130.10">
    <property type="entry name" value="TonB-dependent receptor, plug domain"/>
    <property type="match status" value="1"/>
</dbReference>
<dbReference type="STRING" id="1544798.LH29_06910"/>
<accession>A0A0D8JF03</accession>
<gene>
    <name evidence="9" type="ORF">LH29_06910</name>
</gene>
<dbReference type="Pfam" id="PF13715">
    <property type="entry name" value="CarbopepD_reg_2"/>
    <property type="match status" value="1"/>
</dbReference>
<keyword evidence="4 7" id="KW-0812">Transmembrane</keyword>
<sequence>MQGTVVDDAGSPIPGVSVSVQETTIGTVTDFDGKFSLDAPQGSKVLVFSFVGMEVQEVEIGSQTTFNITMKPDVVGIDEVVVVGYGTIKKSDISGSVASVSTEEMMRKAPVNVAQGLQGAAAGVMVTSQDGAPDANAAVRIRGVATINGSASPLYVVDGVQVGTNANFLNPADIESIEVLKDASATAIYGARGANGVIMITTKHGTKGSARVEFSANFGAQTLPYSLDVQDADSYAKSIRTARASDGGVPVLSIWDAQYDGRRKTINWQDEMTRMALRQQYNLSASGGTEKTQANFSLGYLDNEGLVINSYYERITSRANVKVNVADFIEVGGDVNFVHTESMGSNAALGNNTNLSSLRDMAFITPTMDYISDDGEYISPNVVNPDGTYGVFYQTSVANEIGKGYDNPYARQMELDNPSKSNRVFASAYINLDLYKGLSFRSIASYNFTSRDGYSWTPLRYRYNNGESIELYGVDMTEQFSMNASQGNDLALESYFTYNYKTDLHNLTLMAGNSVSKSYGQWLNVSARDFPASNIRDIGLTNDLDSKTAGGAFNLQTRYISYYGRAMYSLKDRYILTATMRRDGSSNFGAGNRWGSFPSAALAWRISEESFMDVAPVISNLKLRLGWGRTGNAGGATDLSVEQLSSANNLYHFYGISSSSQSSSAANGFAQQSVIDTNLKWETNEQINIGLDLGLYDNKLNITADYFERTAKDLLIYQTMRPSTGFTTVYTNFGEIQNKGFEFSINYNTNIGRDWQVGATLTGSSLKNKVIESGSDIFNTNSGTTNDGSNVGAVGGGLSWDNHSICREGYAVGSFYGYRVAGIFSDQSEIDQLNAAAVAAGYDYYQEAQTQPGDFKYVDINNDGQISEEDMDVLGNGFPKLNYGLMLDATYKNWDFSVYMYGVLGQDILSYSAMKLSTMTPSDDCVSNILTDVVADAWSPTNTDGAYPRLSITDLNANTRTSDAWIKKGDFLKINNIQVGYTLPNNIAKSLKMSGARVYASVQNLATFSSYNKYGDPEVGQGSVLYTGLDTGRYPTPRTYTFGVNIKF</sequence>
<evidence type="ECO:0000256" key="7">
    <source>
        <dbReference type="PROSITE-ProRule" id="PRU01360"/>
    </source>
</evidence>
<evidence type="ECO:0000259" key="8">
    <source>
        <dbReference type="Pfam" id="PF07715"/>
    </source>
</evidence>